<accession>A0A1D1XLP0</accession>
<gene>
    <name evidence="1" type="primary">rho_0</name>
    <name evidence="1" type="ORF">g.107066</name>
</gene>
<dbReference type="AlphaFoldDB" id="A0A1D1XLP0"/>
<sequence>MFIWATLIPRINIWRTVPLRIDRDVIMANPKSAARYDIKICKQHSILPGLQESIWVTASRFFLLLIVFQFGELPYITEPIQLHGKLVTFIFYSLLTIFGSVDESTFQYLSIYQ</sequence>
<organism evidence="1">
    <name type="scientific">Anthurium amnicola</name>
    <dbReference type="NCBI Taxonomy" id="1678845"/>
    <lineage>
        <taxon>Eukaryota</taxon>
        <taxon>Viridiplantae</taxon>
        <taxon>Streptophyta</taxon>
        <taxon>Embryophyta</taxon>
        <taxon>Tracheophyta</taxon>
        <taxon>Spermatophyta</taxon>
        <taxon>Magnoliopsida</taxon>
        <taxon>Liliopsida</taxon>
        <taxon>Araceae</taxon>
        <taxon>Pothoideae</taxon>
        <taxon>Potheae</taxon>
        <taxon>Anthurium</taxon>
    </lineage>
</organism>
<reference evidence="1" key="1">
    <citation type="submission" date="2015-07" db="EMBL/GenBank/DDBJ databases">
        <title>Transcriptome Assembly of Anthurium amnicola.</title>
        <authorList>
            <person name="Suzuki J."/>
        </authorList>
    </citation>
    <scope>NUCLEOTIDE SEQUENCE</scope>
</reference>
<name>A0A1D1XLP0_9ARAE</name>
<proteinExistence type="predicted"/>
<protein>
    <submittedName>
        <fullName evidence="1">Rhodopsin</fullName>
    </submittedName>
</protein>
<dbReference type="EMBL" id="GDJX01024628">
    <property type="protein sequence ID" value="JAT43308.1"/>
    <property type="molecule type" value="Transcribed_RNA"/>
</dbReference>
<evidence type="ECO:0000313" key="1">
    <source>
        <dbReference type="EMBL" id="JAT43308.1"/>
    </source>
</evidence>
<feature type="non-terminal residue" evidence="1">
    <location>
        <position position="113"/>
    </location>
</feature>